<keyword evidence="7" id="KW-1185">Reference proteome</keyword>
<evidence type="ECO:0000259" key="5">
    <source>
        <dbReference type="PROSITE" id="PS50893"/>
    </source>
</evidence>
<keyword evidence="2" id="KW-0472">Membrane</keyword>
<evidence type="ECO:0000256" key="3">
    <source>
        <dbReference type="ARBA" id="ARBA00022741"/>
    </source>
</evidence>
<dbReference type="SMART" id="SM00382">
    <property type="entry name" value="AAA"/>
    <property type="match status" value="1"/>
</dbReference>
<name>A0A953T2L1_9BURK</name>
<accession>A0A953T2L1</accession>
<dbReference type="AlphaFoldDB" id="A0A953T2L1"/>
<sequence>MKSVAIDIRNIALSFGSTAVLKDINLRIEPGEFFALLGPSGSGKSTLLRLIAGFNQHQRGELLIDGKDVTGTAPWLRNVGMVFQSYALWPHMTVAQNVAFGLEARKLPKAEIQRKIGEALELVDLSGLAERRPGQLSGGQQQRVAIARTLAIEPQVLLLDEPLSNLDAKLRTQTRHELVELQKRLGLTTIFVTHDQEEALTTCHRVAVMDQGIIQQVGSPMDLFDFPVNRFVAQFVGSVNLFAGRFHTDGDHLRFNSPKLGEIVLPKGLEQQTTEMDLAFRPHAVRFASDAQSDLAGHLALQGEILSAEFLGEAFRYDVRVGEAIVRADVSHSRGKAALPTGSEVHLRIPSEELRFVAN</sequence>
<dbReference type="GO" id="GO:0005524">
    <property type="term" value="F:ATP binding"/>
    <property type="evidence" value="ECO:0007669"/>
    <property type="project" value="UniProtKB-KW"/>
</dbReference>
<evidence type="ECO:0000256" key="2">
    <source>
        <dbReference type="ARBA" id="ARBA00022475"/>
    </source>
</evidence>
<keyword evidence="1" id="KW-0813">Transport</keyword>
<dbReference type="Proteomes" id="UP000739565">
    <property type="component" value="Unassembled WGS sequence"/>
</dbReference>
<evidence type="ECO:0000313" key="7">
    <source>
        <dbReference type="Proteomes" id="UP000739565"/>
    </source>
</evidence>
<dbReference type="InterPro" id="IPR003439">
    <property type="entry name" value="ABC_transporter-like_ATP-bd"/>
</dbReference>
<reference evidence="6" key="1">
    <citation type="submission" date="2021-07" db="EMBL/GenBank/DDBJ databases">
        <title>New genus and species of the family Alcaligenaceae.</title>
        <authorList>
            <person name="Hahn M.W."/>
        </authorList>
    </citation>
    <scope>NUCLEOTIDE SEQUENCE</scope>
    <source>
        <strain evidence="6">LF4-65</strain>
    </source>
</reference>
<keyword evidence="4 6" id="KW-0067">ATP-binding</keyword>
<dbReference type="PROSITE" id="PS00211">
    <property type="entry name" value="ABC_TRANSPORTER_1"/>
    <property type="match status" value="1"/>
</dbReference>
<dbReference type="PANTHER" id="PTHR42781">
    <property type="entry name" value="SPERMIDINE/PUTRESCINE IMPORT ATP-BINDING PROTEIN POTA"/>
    <property type="match status" value="1"/>
</dbReference>
<gene>
    <name evidence="6" type="ORF">KZZ10_07530</name>
</gene>
<organism evidence="6 7">
    <name type="scientific">Zwartia hollandica</name>
    <dbReference type="NCBI Taxonomy" id="324606"/>
    <lineage>
        <taxon>Bacteria</taxon>
        <taxon>Pseudomonadati</taxon>
        <taxon>Pseudomonadota</taxon>
        <taxon>Betaproteobacteria</taxon>
        <taxon>Burkholderiales</taxon>
        <taxon>Alcaligenaceae</taxon>
        <taxon>Zwartia</taxon>
    </lineage>
</organism>
<dbReference type="Gene3D" id="2.40.50.100">
    <property type="match status" value="1"/>
</dbReference>
<dbReference type="PANTHER" id="PTHR42781:SF4">
    <property type="entry name" value="SPERMIDINE_PUTRESCINE IMPORT ATP-BINDING PROTEIN POTA"/>
    <property type="match status" value="1"/>
</dbReference>
<dbReference type="InterPro" id="IPR017871">
    <property type="entry name" value="ABC_transporter-like_CS"/>
</dbReference>
<evidence type="ECO:0000256" key="4">
    <source>
        <dbReference type="ARBA" id="ARBA00022840"/>
    </source>
</evidence>
<dbReference type="PROSITE" id="PS50893">
    <property type="entry name" value="ABC_TRANSPORTER_2"/>
    <property type="match status" value="1"/>
</dbReference>
<protein>
    <submittedName>
        <fullName evidence="6">ABC transporter ATP-binding protein</fullName>
    </submittedName>
</protein>
<proteinExistence type="predicted"/>
<dbReference type="FunFam" id="3.40.50.300:FF:000042">
    <property type="entry name" value="Maltose/maltodextrin ABC transporter, ATP-binding protein"/>
    <property type="match status" value="1"/>
</dbReference>
<keyword evidence="3" id="KW-0547">Nucleotide-binding</keyword>
<dbReference type="RefSeq" id="WP_259660871.1">
    <property type="nucleotide sequence ID" value="NZ_JAHXRI010000006.1"/>
</dbReference>
<dbReference type="Gene3D" id="3.40.50.300">
    <property type="entry name" value="P-loop containing nucleotide triphosphate hydrolases"/>
    <property type="match status" value="1"/>
</dbReference>
<dbReference type="InterPro" id="IPR050093">
    <property type="entry name" value="ABC_SmlMolc_Importer"/>
</dbReference>
<evidence type="ECO:0000313" key="6">
    <source>
        <dbReference type="EMBL" id="MBZ1350495.1"/>
    </source>
</evidence>
<dbReference type="InterPro" id="IPR013611">
    <property type="entry name" value="Transp-assoc_OB_typ2"/>
</dbReference>
<dbReference type="GO" id="GO:0140359">
    <property type="term" value="F:ABC-type transporter activity"/>
    <property type="evidence" value="ECO:0007669"/>
    <property type="project" value="UniProtKB-ARBA"/>
</dbReference>
<dbReference type="EMBL" id="JAHXRI010000006">
    <property type="protein sequence ID" value="MBZ1350495.1"/>
    <property type="molecule type" value="Genomic_DNA"/>
</dbReference>
<dbReference type="InterPro" id="IPR008995">
    <property type="entry name" value="Mo/tungstate-bd_C_term_dom"/>
</dbReference>
<dbReference type="GO" id="GO:0016887">
    <property type="term" value="F:ATP hydrolysis activity"/>
    <property type="evidence" value="ECO:0007669"/>
    <property type="project" value="InterPro"/>
</dbReference>
<dbReference type="SUPFAM" id="SSF52540">
    <property type="entry name" value="P-loop containing nucleoside triphosphate hydrolases"/>
    <property type="match status" value="1"/>
</dbReference>
<dbReference type="GO" id="GO:0043190">
    <property type="term" value="C:ATP-binding cassette (ABC) transporter complex"/>
    <property type="evidence" value="ECO:0007669"/>
    <property type="project" value="InterPro"/>
</dbReference>
<keyword evidence="2" id="KW-1003">Cell membrane</keyword>
<dbReference type="InterPro" id="IPR027417">
    <property type="entry name" value="P-loop_NTPase"/>
</dbReference>
<evidence type="ECO:0000256" key="1">
    <source>
        <dbReference type="ARBA" id="ARBA00022448"/>
    </source>
</evidence>
<comment type="caution">
    <text evidence="6">The sequence shown here is derived from an EMBL/GenBank/DDBJ whole genome shotgun (WGS) entry which is preliminary data.</text>
</comment>
<dbReference type="InterPro" id="IPR003593">
    <property type="entry name" value="AAA+_ATPase"/>
</dbReference>
<dbReference type="Pfam" id="PF00005">
    <property type="entry name" value="ABC_tran"/>
    <property type="match status" value="1"/>
</dbReference>
<dbReference type="SUPFAM" id="SSF50331">
    <property type="entry name" value="MOP-like"/>
    <property type="match status" value="1"/>
</dbReference>
<feature type="domain" description="ABC transporter" evidence="5">
    <location>
        <begin position="6"/>
        <end position="236"/>
    </location>
</feature>
<dbReference type="Pfam" id="PF08402">
    <property type="entry name" value="TOBE_2"/>
    <property type="match status" value="1"/>
</dbReference>